<name>A0A8E2AYN8_9APHY</name>
<sequence>MRGNLVQNVGSQQRHLHTWRTKYLFRIILQLTEDCQLDPSTARGNTCPGGATSLQCAAGLHRRALHSIARDLSHRNPCMLSWNTPLARHSLPPSSPINLHDLYTILY</sequence>
<protein>
    <submittedName>
        <fullName evidence="1">Uncharacterized protein</fullName>
    </submittedName>
</protein>
<gene>
    <name evidence="1" type="ORF">OBBRIDRAFT_41731</name>
</gene>
<organism evidence="1 2">
    <name type="scientific">Obba rivulosa</name>
    <dbReference type="NCBI Taxonomy" id="1052685"/>
    <lineage>
        <taxon>Eukaryota</taxon>
        <taxon>Fungi</taxon>
        <taxon>Dikarya</taxon>
        <taxon>Basidiomycota</taxon>
        <taxon>Agaricomycotina</taxon>
        <taxon>Agaricomycetes</taxon>
        <taxon>Polyporales</taxon>
        <taxon>Gelatoporiaceae</taxon>
        <taxon>Obba</taxon>
    </lineage>
</organism>
<dbReference type="Proteomes" id="UP000250043">
    <property type="component" value="Unassembled WGS sequence"/>
</dbReference>
<evidence type="ECO:0000313" key="1">
    <source>
        <dbReference type="EMBL" id="OCH89047.1"/>
    </source>
</evidence>
<accession>A0A8E2AYN8</accession>
<evidence type="ECO:0000313" key="2">
    <source>
        <dbReference type="Proteomes" id="UP000250043"/>
    </source>
</evidence>
<proteinExistence type="predicted"/>
<dbReference type="AlphaFoldDB" id="A0A8E2AYN8"/>
<dbReference type="EMBL" id="KV722436">
    <property type="protein sequence ID" value="OCH89047.1"/>
    <property type="molecule type" value="Genomic_DNA"/>
</dbReference>
<keyword evidence="2" id="KW-1185">Reference proteome</keyword>
<reference evidence="1 2" key="1">
    <citation type="submission" date="2016-07" db="EMBL/GenBank/DDBJ databases">
        <title>Draft genome of the white-rot fungus Obba rivulosa 3A-2.</title>
        <authorList>
            <consortium name="DOE Joint Genome Institute"/>
            <person name="Miettinen O."/>
            <person name="Riley R."/>
            <person name="Acob R."/>
            <person name="Barry K."/>
            <person name="Cullen D."/>
            <person name="De Vries R."/>
            <person name="Hainaut M."/>
            <person name="Hatakka A."/>
            <person name="Henrissat B."/>
            <person name="Hilden K."/>
            <person name="Kuo R."/>
            <person name="Labutti K."/>
            <person name="Lipzen A."/>
            <person name="Makela M.R."/>
            <person name="Sandor L."/>
            <person name="Spatafora J.W."/>
            <person name="Grigoriev I.V."/>
            <person name="Hibbett D.S."/>
        </authorList>
    </citation>
    <scope>NUCLEOTIDE SEQUENCE [LARGE SCALE GENOMIC DNA]</scope>
    <source>
        <strain evidence="1 2">3A-2</strain>
    </source>
</reference>